<dbReference type="GO" id="GO:0004497">
    <property type="term" value="F:monooxygenase activity"/>
    <property type="evidence" value="ECO:0007669"/>
    <property type="project" value="InterPro"/>
</dbReference>
<dbReference type="EMBL" id="JAGSPM010000003">
    <property type="protein sequence ID" value="MBR7746362.1"/>
    <property type="molecule type" value="Genomic_DNA"/>
</dbReference>
<dbReference type="InterPro" id="IPR033856">
    <property type="entry name" value="Trp_halogen"/>
</dbReference>
<proteinExistence type="predicted"/>
<accession>A0A941I2I7</accession>
<keyword evidence="4" id="KW-1185">Reference proteome</keyword>
<dbReference type="AlphaFoldDB" id="A0A941I2I7"/>
<dbReference type="PANTHER" id="PTHR43747">
    <property type="entry name" value="FAD-BINDING PROTEIN"/>
    <property type="match status" value="1"/>
</dbReference>
<feature type="binding site" evidence="2">
    <location>
        <position position="361"/>
    </location>
    <ligand>
        <name>L-tryptophan</name>
        <dbReference type="ChEBI" id="CHEBI:57912"/>
    </ligand>
</feature>
<organism evidence="3 4">
    <name type="scientific">Undibacterium baiyunense</name>
    <dbReference type="NCBI Taxonomy" id="2828731"/>
    <lineage>
        <taxon>Bacteria</taxon>
        <taxon>Pseudomonadati</taxon>
        <taxon>Pseudomonadota</taxon>
        <taxon>Betaproteobacteria</taxon>
        <taxon>Burkholderiales</taxon>
        <taxon>Oxalobacteraceae</taxon>
        <taxon>Undibacterium</taxon>
    </lineage>
</organism>
<dbReference type="Pfam" id="PF04820">
    <property type="entry name" value="Trp_halogenase"/>
    <property type="match status" value="1"/>
</dbReference>
<dbReference type="PIRSF" id="PIRSF011396">
    <property type="entry name" value="Trp_halogenase"/>
    <property type="match status" value="1"/>
</dbReference>
<comment type="caution">
    <text evidence="3">The sequence shown here is derived from an EMBL/GenBank/DDBJ whole genome shotgun (WGS) entry which is preliminary data.</text>
</comment>
<keyword evidence="2" id="KW-0274">FAD</keyword>
<dbReference type="InterPro" id="IPR036188">
    <property type="entry name" value="FAD/NAD-bd_sf"/>
</dbReference>
<sequence>MPKSMHILIVGGGTAGWLSAAFLAKTLSTSDNKQIKISLIESPEIGIIGVGEGSFPSIRGTLAAIGISEARFIRECHATFKQGIQFRDWVHTPTAPTESASSTPSSKNYYFHPFSQPSQRAGMPELLPYWLHGLAGKDRTFADAVTMQTYLAESGRAPKRSTDKDFLGPMNYAYHFDAGRFANLLAEHARSLGVQHLLGNIDAVQLAESGAIASLHSQEHGQIQADLYIDCTGFRARLIGEALGSPFHSVNDVLFVDRALAVQVPYPQEQSPIPSFTISTAQQAGWIWDIGLQQRRGIGYVYSSRHTDADEAEQVLRHYVGGSMADLQPRQLQLELGYRPTQWIHNCVAIGLSGGFLEPLESSGIGLIETAAYLLSYLFPYNGEYAPVAKTFNHLMAQRYERIVEFIKLHYCLSQRSDSAFWRDNTAAASIPASLRDKLSMWQGRPPSRLDFITDLEMYPPSSWQYVLYGMEFKTQLPANLIRADEIKAAQEEFRNIEKMREFAANDLPDHRQLIAQICARQ</sequence>
<feature type="binding site" evidence="2">
    <location>
        <position position="352"/>
    </location>
    <ligand>
        <name>FAD</name>
        <dbReference type="ChEBI" id="CHEBI:57692"/>
    </ligand>
</feature>
<dbReference type="Gene3D" id="3.50.50.60">
    <property type="entry name" value="FAD/NAD(P)-binding domain"/>
    <property type="match status" value="1"/>
</dbReference>
<reference evidence="3 4" key="1">
    <citation type="submission" date="2021-04" db="EMBL/GenBank/DDBJ databases">
        <title>novel species isolated from subtropical streams in China.</title>
        <authorList>
            <person name="Lu H."/>
        </authorList>
    </citation>
    <scope>NUCLEOTIDE SEQUENCE [LARGE SCALE GENOMIC DNA]</scope>
    <source>
        <strain evidence="3 4">BYS107W</strain>
    </source>
</reference>
<feature type="active site" evidence="1">
    <location>
        <position position="81"/>
    </location>
</feature>
<keyword evidence="2" id="KW-0547">Nucleotide-binding</keyword>
<keyword evidence="2" id="KW-0285">Flavoprotein</keyword>
<evidence type="ECO:0000256" key="2">
    <source>
        <dbReference type="PIRSR" id="PIRSR011396-2"/>
    </source>
</evidence>
<feature type="binding site" evidence="2">
    <location>
        <begin position="12"/>
        <end position="15"/>
    </location>
    <ligand>
        <name>FAD</name>
        <dbReference type="ChEBI" id="CHEBI:57692"/>
    </ligand>
</feature>
<evidence type="ECO:0000313" key="4">
    <source>
        <dbReference type="Proteomes" id="UP000680158"/>
    </source>
</evidence>
<name>A0A941I2I7_9BURK</name>
<feature type="binding site" evidence="2">
    <location>
        <position position="365"/>
    </location>
    <ligand>
        <name>FAD</name>
        <dbReference type="ChEBI" id="CHEBI:57692"/>
    </ligand>
</feature>
<feature type="binding site" evidence="2">
    <location>
        <position position="81"/>
    </location>
    <ligand>
        <name>7-chloro-L-tryptophan</name>
        <dbReference type="ChEBI" id="CHEBI:58713"/>
    </ligand>
</feature>
<dbReference type="InterPro" id="IPR050816">
    <property type="entry name" value="Flavin-dep_Halogenase_NPB"/>
</dbReference>
<dbReference type="Proteomes" id="UP000680158">
    <property type="component" value="Unassembled WGS sequence"/>
</dbReference>
<dbReference type="RefSeq" id="WP_212683701.1">
    <property type="nucleotide sequence ID" value="NZ_JAGSPM010000003.1"/>
</dbReference>
<protein>
    <submittedName>
        <fullName evidence="3">Tryptophan 7-halogenase</fullName>
    </submittedName>
</protein>
<dbReference type="PANTHER" id="PTHR43747:SF4">
    <property type="entry name" value="FLAVIN-DEPENDENT TRYPTOPHAN HALOGENASE"/>
    <property type="match status" value="1"/>
</dbReference>
<dbReference type="SUPFAM" id="SSF51905">
    <property type="entry name" value="FAD/NAD(P)-binding domain"/>
    <property type="match status" value="1"/>
</dbReference>
<dbReference type="GO" id="GO:0000166">
    <property type="term" value="F:nucleotide binding"/>
    <property type="evidence" value="ECO:0007669"/>
    <property type="project" value="UniProtKB-KW"/>
</dbReference>
<dbReference type="InterPro" id="IPR006905">
    <property type="entry name" value="Flavin_halogenase"/>
</dbReference>
<evidence type="ECO:0000256" key="1">
    <source>
        <dbReference type="PIRSR" id="PIRSR011396-1"/>
    </source>
</evidence>
<gene>
    <name evidence="3" type="ORF">KDM92_07205</name>
</gene>
<evidence type="ECO:0000313" key="3">
    <source>
        <dbReference type="EMBL" id="MBR7746362.1"/>
    </source>
</evidence>